<feature type="compositionally biased region" description="Low complexity" evidence="7">
    <location>
        <begin position="872"/>
        <end position="896"/>
    </location>
</feature>
<dbReference type="InterPro" id="IPR008271">
    <property type="entry name" value="Ser/Thr_kinase_AS"/>
</dbReference>
<keyword evidence="4" id="KW-0418">Kinase</keyword>
<dbReference type="PROSITE" id="PS00108">
    <property type="entry name" value="PROTEIN_KINASE_ST"/>
    <property type="match status" value="1"/>
</dbReference>
<dbReference type="Gene3D" id="3.30.200.20">
    <property type="entry name" value="Phosphorylase Kinase, domain 1"/>
    <property type="match status" value="1"/>
</dbReference>
<dbReference type="Pfam" id="PF07714">
    <property type="entry name" value="PK_Tyr_Ser-Thr"/>
    <property type="match status" value="1"/>
</dbReference>
<feature type="domain" description="Protein kinase" evidence="9">
    <location>
        <begin position="1024"/>
        <end position="1393"/>
    </location>
</feature>
<evidence type="ECO:0000256" key="8">
    <source>
        <dbReference type="SAM" id="Phobius"/>
    </source>
</evidence>
<dbReference type="PANTHER" id="PTHR44329">
    <property type="entry name" value="SERINE/THREONINE-PROTEIN KINASE TNNI3K-RELATED"/>
    <property type="match status" value="1"/>
</dbReference>
<sequence length="1432" mass="147274">MTSVHIGDIGSVLVQGRAPAAPGPFSLPDVTVTASSNAQQQVQAAAASGWALRIERVVLRGVALPEPGAAAAAGADAGQPPVLWPGGMFSAAGSSLLLRDVRLVTSAAALQQHVAFFGAQLTPAWQLYTDNATFVHVTSWSGSRTTLQSVTIMAGACSAPQALPRNASSKAASVAAARCGVFIASNASLLPLLAEQGGVSSGQPLLVLLQQNASLTSSVRLQRPVALAGLVSALTSVDFGMRVNQLDVTAPRASLAFSSLALENNALGDVHSALVAAPYSVLATISMWPVYCFRDNAARPCSLMQNVTLVVSERDLDYITLMFSMFGSPLPGVKRLTDFFSQDLNFTHLDFRPGPGPNAITVVNASSLSWDCLECVLSSDSLVAPALPQPVPAFMELPATVGAAPLVVQVYSCESIKAAILQQTIPSRLHVWLMTDSVDLGAAGASQQLPPGAAAADARRRAGQGGALREAAAGPPAGEPLAAADPRPTCLGSYPIIEYRTQVRGAMPGQAYDSAPEVGPKQPARLQGMARLGFAYTRNAIILPSQQPGQLLFVGVVLWQLPQGAPPAALAADAASGMLPPQAWTVLLWSVNSSLTARAVQFRNCVLMLPEPEYAQLASMAARNKAFMFELHDHPDALTFKDASQHGSHLHVGWVEGPGILGENLTLLADADAERDMPGGYFFDASAAERASNAVGYRHKPVKPQVLAPAIVVSVVVLLACGAAAFVWSRRRRRQQIQLREPYPTAAAAKRASSSRTFEDALYRLHSLPDTSGSGCGSKSTGQQRPFDQQQQQQQQQQQHWKGSSAAGSVGAGEYSAGAVSEVGTDVRRVVVPLFTTPSMAGAAAGAAAAGSSSMSSVSRSPDPPRKHSHDSSSVSASRFGPPAADSGAAPRALASAAAASSPSSSSAQGSSAAGNTAAAAPVDSSVASGLQRWRAAVSSTTVNLIQRRLAGTDSQGATSSRTGPGGAAQAGQQPSSGGSSSEAGGAADSTPRHARGRLLPGASASPAAAAAAGSLAAAGSGGLTLRRQLGQGSFGAVYLGSWQGNSVAVKVMNLPADFLEDRDAWDGSPQQQQAQQQQRQRGGGDAPACPPHYAIIEAVLASMMSHPNIVQVYTFKLTPMLSPKAAGEAAGSSSSSSSASAGCGGASAGRVVGEPGLGSTLADMAAAARAAAPKGAAVTGWALKLVMEYCDEGTLREALDRRRLLQPGQALVAPAAATLLLRDVAAAMLHLHSEGVIHGDLKAANVMLSSGRSDPDALWGPGLGPRLTAKVADFGLAVPLGPADSHASLTARGTPTHMSPELFLSGRVSKASDVYSFGVCVFELVSGARAFAGVPLPLLPHDVAVGGLRPQWPADLPPGYSRLAAMAEACWAHDARDRPSFEQIFEALQGWAIAWSEVSFEAMAVRQGASGRQDGSSQAAQVEAAGDVQPS</sequence>
<feature type="compositionally biased region" description="Low complexity" evidence="7">
    <location>
        <begin position="970"/>
        <end position="988"/>
    </location>
</feature>
<evidence type="ECO:0000259" key="9">
    <source>
        <dbReference type="PROSITE" id="PS50011"/>
    </source>
</evidence>
<dbReference type="InterPro" id="IPR000719">
    <property type="entry name" value="Prot_kinase_dom"/>
</dbReference>
<keyword evidence="8" id="KW-0812">Transmembrane</keyword>
<feature type="compositionally biased region" description="Low complexity" evidence="7">
    <location>
        <begin position="789"/>
        <end position="810"/>
    </location>
</feature>
<feature type="region of interest" description="Disordered" evidence="7">
    <location>
        <begin position="850"/>
        <end position="896"/>
    </location>
</feature>
<keyword evidence="8" id="KW-1133">Transmembrane helix</keyword>
<feature type="region of interest" description="Disordered" evidence="7">
    <location>
        <begin position="1062"/>
        <end position="1088"/>
    </location>
</feature>
<feature type="region of interest" description="Disordered" evidence="7">
    <location>
        <begin position="949"/>
        <end position="1003"/>
    </location>
</feature>
<dbReference type="EMBL" id="CP126220">
    <property type="protein sequence ID" value="WIA21185.1"/>
    <property type="molecule type" value="Genomic_DNA"/>
</dbReference>
<keyword evidence="11" id="KW-1185">Reference proteome</keyword>
<dbReference type="SMART" id="SM00220">
    <property type="entry name" value="S_TKc"/>
    <property type="match status" value="1"/>
</dbReference>
<dbReference type="Proteomes" id="UP001244341">
    <property type="component" value="Chromosome 13b"/>
</dbReference>
<dbReference type="InterPro" id="IPR001245">
    <property type="entry name" value="Ser-Thr/Tyr_kinase_cat_dom"/>
</dbReference>
<feature type="compositionally biased region" description="Low complexity" evidence="7">
    <location>
        <begin position="771"/>
        <end position="782"/>
    </location>
</feature>
<dbReference type="Gene3D" id="1.10.510.10">
    <property type="entry name" value="Transferase(Phosphotransferase) domain 1"/>
    <property type="match status" value="1"/>
</dbReference>
<gene>
    <name evidence="10" type="ORF">OEZ85_000434</name>
</gene>
<dbReference type="PROSITE" id="PS50011">
    <property type="entry name" value="PROTEIN_KINASE_DOM"/>
    <property type="match status" value="1"/>
</dbReference>
<feature type="binding site" evidence="6">
    <location>
        <position position="1051"/>
    </location>
    <ligand>
        <name>ATP</name>
        <dbReference type="ChEBI" id="CHEBI:30616"/>
    </ligand>
</feature>
<feature type="region of interest" description="Disordered" evidence="7">
    <location>
        <begin position="1412"/>
        <end position="1432"/>
    </location>
</feature>
<feature type="compositionally biased region" description="Low complexity" evidence="7">
    <location>
        <begin position="467"/>
        <end position="484"/>
    </location>
</feature>
<dbReference type="PROSITE" id="PS00107">
    <property type="entry name" value="PROTEIN_KINASE_ATP"/>
    <property type="match status" value="1"/>
</dbReference>
<dbReference type="InterPro" id="IPR051681">
    <property type="entry name" value="Ser/Thr_Kinases-Pseudokinases"/>
</dbReference>
<evidence type="ECO:0000256" key="7">
    <source>
        <dbReference type="SAM" id="MobiDB-lite"/>
    </source>
</evidence>
<evidence type="ECO:0000256" key="3">
    <source>
        <dbReference type="ARBA" id="ARBA00022741"/>
    </source>
</evidence>
<evidence type="ECO:0000256" key="6">
    <source>
        <dbReference type="PROSITE-ProRule" id="PRU10141"/>
    </source>
</evidence>
<feature type="compositionally biased region" description="Low complexity" evidence="7">
    <location>
        <begin position="1071"/>
        <end position="1081"/>
    </location>
</feature>
<evidence type="ECO:0000313" key="10">
    <source>
        <dbReference type="EMBL" id="WIA21185.1"/>
    </source>
</evidence>
<keyword evidence="3 6" id="KW-0547">Nucleotide-binding</keyword>
<feature type="transmembrane region" description="Helical" evidence="8">
    <location>
        <begin position="706"/>
        <end position="728"/>
    </location>
</feature>
<dbReference type="InterPro" id="IPR011009">
    <property type="entry name" value="Kinase-like_dom_sf"/>
</dbReference>
<reference evidence="10 11" key="1">
    <citation type="submission" date="2023-05" db="EMBL/GenBank/DDBJ databases">
        <title>A 100% complete, gapless, phased diploid assembly of the Scenedesmus obliquus UTEX 3031 genome.</title>
        <authorList>
            <person name="Biondi T.C."/>
            <person name="Hanschen E.R."/>
            <person name="Kwon T."/>
            <person name="Eng W."/>
            <person name="Kruse C.P.S."/>
            <person name="Koehler S.I."/>
            <person name="Kunde Y."/>
            <person name="Gleasner C.D."/>
            <person name="You Mak K.T."/>
            <person name="Polle J."/>
            <person name="Hovde B.T."/>
            <person name="Starkenburg S.R."/>
        </authorList>
    </citation>
    <scope>NUCLEOTIDE SEQUENCE [LARGE SCALE GENOMIC DNA]</scope>
    <source>
        <strain evidence="10 11">DOE0152z</strain>
    </source>
</reference>
<dbReference type="InterPro" id="IPR017441">
    <property type="entry name" value="Protein_kinase_ATP_BS"/>
</dbReference>
<organism evidence="10 11">
    <name type="scientific">Tetradesmus obliquus</name>
    <name type="common">Green alga</name>
    <name type="synonym">Acutodesmus obliquus</name>
    <dbReference type="NCBI Taxonomy" id="3088"/>
    <lineage>
        <taxon>Eukaryota</taxon>
        <taxon>Viridiplantae</taxon>
        <taxon>Chlorophyta</taxon>
        <taxon>core chlorophytes</taxon>
        <taxon>Chlorophyceae</taxon>
        <taxon>CS clade</taxon>
        <taxon>Sphaeropleales</taxon>
        <taxon>Scenedesmaceae</taxon>
        <taxon>Tetradesmus</taxon>
    </lineage>
</organism>
<evidence type="ECO:0000256" key="4">
    <source>
        <dbReference type="ARBA" id="ARBA00022777"/>
    </source>
</evidence>
<accession>A0ABY8UJ76</accession>
<evidence type="ECO:0000256" key="1">
    <source>
        <dbReference type="ARBA" id="ARBA00022527"/>
    </source>
</evidence>
<feature type="region of interest" description="Disordered" evidence="7">
    <location>
        <begin position="449"/>
        <end position="486"/>
    </location>
</feature>
<proteinExistence type="predicted"/>
<evidence type="ECO:0000313" key="11">
    <source>
        <dbReference type="Proteomes" id="UP001244341"/>
    </source>
</evidence>
<dbReference type="PANTHER" id="PTHR44329:SF214">
    <property type="entry name" value="PROTEIN KINASE DOMAIN-CONTAINING PROTEIN"/>
    <property type="match status" value="1"/>
</dbReference>
<keyword evidence="5 6" id="KW-0067">ATP-binding</keyword>
<name>A0ABY8UJ76_TETOB</name>
<feature type="compositionally biased region" description="Polar residues" evidence="7">
    <location>
        <begin position="953"/>
        <end position="963"/>
    </location>
</feature>
<dbReference type="SUPFAM" id="SSF56112">
    <property type="entry name" value="Protein kinase-like (PK-like)"/>
    <property type="match status" value="1"/>
</dbReference>
<keyword evidence="8" id="KW-0472">Membrane</keyword>
<keyword evidence="1" id="KW-0723">Serine/threonine-protein kinase</keyword>
<evidence type="ECO:0000256" key="2">
    <source>
        <dbReference type="ARBA" id="ARBA00022679"/>
    </source>
</evidence>
<feature type="region of interest" description="Disordered" evidence="7">
    <location>
        <begin position="769"/>
        <end position="810"/>
    </location>
</feature>
<evidence type="ECO:0000256" key="5">
    <source>
        <dbReference type="ARBA" id="ARBA00022840"/>
    </source>
</evidence>
<keyword evidence="2" id="KW-0808">Transferase</keyword>
<protein>
    <recommendedName>
        <fullName evidence="9">Protein kinase domain-containing protein</fullName>
    </recommendedName>
</protein>